<evidence type="ECO:0000256" key="1">
    <source>
        <dbReference type="SAM" id="SignalP"/>
    </source>
</evidence>
<dbReference type="AlphaFoldDB" id="A0A915KV80"/>
<keyword evidence="1" id="KW-0732">Signal</keyword>
<protein>
    <submittedName>
        <fullName evidence="4">Cystatin domain-containing protein</fullName>
    </submittedName>
</protein>
<dbReference type="SUPFAM" id="SSF54403">
    <property type="entry name" value="Cystatin/monellin"/>
    <property type="match status" value="1"/>
</dbReference>
<evidence type="ECO:0000259" key="2">
    <source>
        <dbReference type="Pfam" id="PF00031"/>
    </source>
</evidence>
<evidence type="ECO:0000313" key="4">
    <source>
        <dbReference type="WBParaSite" id="nRc.2.0.1.t42382-RA"/>
    </source>
</evidence>
<name>A0A915KV80_ROMCU</name>
<sequence>MTMRLFYLIPALLVVASGLQFVPNRPGLIPDLSKQVSNRPGGYRQMDLRDPTEREDVERLVRLSLQDLQKSNPLGAPYTTLEKIEQAIEQVVAGRNYKVVFLAKQRYHDLHNPPNVFGQCYFKMFKPLGQNAAAEVTKHICVEIPINESTEESSSSTEKDRRH</sequence>
<accession>A0A915KV80</accession>
<proteinExistence type="predicted"/>
<feature type="chain" id="PRO_5036788822" evidence="1">
    <location>
        <begin position="19"/>
        <end position="163"/>
    </location>
</feature>
<dbReference type="InterPro" id="IPR000010">
    <property type="entry name" value="Cystatin_dom"/>
</dbReference>
<dbReference type="InterPro" id="IPR046350">
    <property type="entry name" value="Cystatin_sf"/>
</dbReference>
<dbReference type="WBParaSite" id="nRc.2.0.1.t42382-RA">
    <property type="protein sequence ID" value="nRc.2.0.1.t42382-RA"/>
    <property type="gene ID" value="nRc.2.0.1.g42382"/>
</dbReference>
<reference evidence="4" key="1">
    <citation type="submission" date="2022-11" db="UniProtKB">
        <authorList>
            <consortium name="WormBaseParasite"/>
        </authorList>
    </citation>
    <scope>IDENTIFICATION</scope>
</reference>
<feature type="domain" description="Cystatin" evidence="2">
    <location>
        <begin position="52"/>
        <end position="122"/>
    </location>
</feature>
<dbReference type="Pfam" id="PF00031">
    <property type="entry name" value="Cystatin"/>
    <property type="match status" value="1"/>
</dbReference>
<evidence type="ECO:0000313" key="3">
    <source>
        <dbReference type="Proteomes" id="UP000887565"/>
    </source>
</evidence>
<keyword evidence="3" id="KW-1185">Reference proteome</keyword>
<feature type="signal peptide" evidence="1">
    <location>
        <begin position="1"/>
        <end position="18"/>
    </location>
</feature>
<dbReference type="GO" id="GO:0004869">
    <property type="term" value="F:cysteine-type endopeptidase inhibitor activity"/>
    <property type="evidence" value="ECO:0007669"/>
    <property type="project" value="InterPro"/>
</dbReference>
<dbReference type="Proteomes" id="UP000887565">
    <property type="component" value="Unplaced"/>
</dbReference>
<organism evidence="3 4">
    <name type="scientific">Romanomermis culicivorax</name>
    <name type="common">Nematode worm</name>
    <dbReference type="NCBI Taxonomy" id="13658"/>
    <lineage>
        <taxon>Eukaryota</taxon>
        <taxon>Metazoa</taxon>
        <taxon>Ecdysozoa</taxon>
        <taxon>Nematoda</taxon>
        <taxon>Enoplea</taxon>
        <taxon>Dorylaimia</taxon>
        <taxon>Mermithida</taxon>
        <taxon>Mermithoidea</taxon>
        <taxon>Mermithidae</taxon>
        <taxon>Romanomermis</taxon>
    </lineage>
</organism>
<dbReference type="Gene3D" id="3.10.450.10">
    <property type="match status" value="1"/>
</dbReference>